<dbReference type="EMBL" id="CAJVPT010004918">
    <property type="protein sequence ID" value="CAG8513792.1"/>
    <property type="molecule type" value="Genomic_DNA"/>
</dbReference>
<protein>
    <submittedName>
        <fullName evidence="1">12917_t:CDS:1</fullName>
    </submittedName>
</protein>
<evidence type="ECO:0000313" key="1">
    <source>
        <dbReference type="EMBL" id="CAG8513792.1"/>
    </source>
</evidence>
<keyword evidence="2" id="KW-1185">Reference proteome</keyword>
<gene>
    <name evidence="1" type="ORF">ACOLOM_LOCUS3338</name>
</gene>
<evidence type="ECO:0000313" key="2">
    <source>
        <dbReference type="Proteomes" id="UP000789525"/>
    </source>
</evidence>
<accession>A0ACA9L6K6</accession>
<reference evidence="1" key="1">
    <citation type="submission" date="2021-06" db="EMBL/GenBank/DDBJ databases">
        <authorList>
            <person name="Kallberg Y."/>
            <person name="Tangrot J."/>
            <person name="Rosling A."/>
        </authorList>
    </citation>
    <scope>NUCLEOTIDE SEQUENCE</scope>
    <source>
        <strain evidence="1">CL356</strain>
    </source>
</reference>
<sequence length="456" mass="51088">MSSSISLERFFALVDANWRSLVVKGPKITSYLFGHIKHIRDSIPRGAWHKQMLQEYGHQDRLMTTDTKALQHVLTNTMVYQKPEEIRYSLGDLLGHGLLFAEGQDHKRQRRIMNPAFGTMHIKEMTKVFVDKSNELRNALSLLSPPGAVPSAGAADEWVPVEMLAYLSCTTLDIIGMAGFNYSFGALKTLVSKTAKKSPSATTISEVKQEVINHGEEDVESDETDAEHHDPLSSALARTIDSTNGGFAFLLLLKMYIPLFRLINFDRRSRLIRKSRVIINQIGKSIVKDRKSAIAEENESGLDRRGGARDLLTLLIKANLTDNGEGKTGDRKLSDEEVMNQIPTFFLAGHETTSTSTAWTLVSLACNPAVQDKLRTEILEVPTDHPTMEQLNSLSYLDMVIRESLRYHSVVTGTVRVASQEDVIPFEKPFEDKNGNLRSELRCVESLYISLLRADI</sequence>
<proteinExistence type="predicted"/>
<dbReference type="Proteomes" id="UP000789525">
    <property type="component" value="Unassembled WGS sequence"/>
</dbReference>
<comment type="caution">
    <text evidence="1">The sequence shown here is derived from an EMBL/GenBank/DDBJ whole genome shotgun (WGS) entry which is preliminary data.</text>
</comment>
<name>A0ACA9L6K6_9GLOM</name>
<organism evidence="1 2">
    <name type="scientific">Acaulospora colombiana</name>
    <dbReference type="NCBI Taxonomy" id="27376"/>
    <lineage>
        <taxon>Eukaryota</taxon>
        <taxon>Fungi</taxon>
        <taxon>Fungi incertae sedis</taxon>
        <taxon>Mucoromycota</taxon>
        <taxon>Glomeromycotina</taxon>
        <taxon>Glomeromycetes</taxon>
        <taxon>Diversisporales</taxon>
        <taxon>Acaulosporaceae</taxon>
        <taxon>Acaulospora</taxon>
    </lineage>
</organism>